<reference evidence="1 2" key="1">
    <citation type="journal article" date="2013" name="Curr. Biol.">
        <title>The Genome of the Foraminiferan Reticulomyxa filosa.</title>
        <authorList>
            <person name="Glockner G."/>
            <person name="Hulsmann N."/>
            <person name="Schleicher M."/>
            <person name="Noegel A.A."/>
            <person name="Eichinger L."/>
            <person name="Gallinger C."/>
            <person name="Pawlowski J."/>
            <person name="Sierra R."/>
            <person name="Euteneuer U."/>
            <person name="Pillet L."/>
            <person name="Moustafa A."/>
            <person name="Platzer M."/>
            <person name="Groth M."/>
            <person name="Szafranski K."/>
            <person name="Schliwa M."/>
        </authorList>
    </citation>
    <scope>NUCLEOTIDE SEQUENCE [LARGE SCALE GENOMIC DNA]</scope>
</reference>
<evidence type="ECO:0000313" key="2">
    <source>
        <dbReference type="Proteomes" id="UP000023152"/>
    </source>
</evidence>
<gene>
    <name evidence="1" type="ORF">RFI_39991</name>
</gene>
<accession>X6L823</accession>
<sequence>MFVFINSRNPCQKKYLYTYQSKAQTKENFGVEVTPDRKKNKSVCIFFIKKLMEKFIENKWEKWIGKNDFEKFLLRKMKKEIKKMLKNLKEKKMQ</sequence>
<organism evidence="1 2">
    <name type="scientific">Reticulomyxa filosa</name>
    <dbReference type="NCBI Taxonomy" id="46433"/>
    <lineage>
        <taxon>Eukaryota</taxon>
        <taxon>Sar</taxon>
        <taxon>Rhizaria</taxon>
        <taxon>Retaria</taxon>
        <taxon>Foraminifera</taxon>
        <taxon>Monothalamids</taxon>
        <taxon>Reticulomyxidae</taxon>
        <taxon>Reticulomyxa</taxon>
    </lineage>
</organism>
<protein>
    <submittedName>
        <fullName evidence="1">Uncharacterized protein</fullName>
    </submittedName>
</protein>
<proteinExistence type="predicted"/>
<keyword evidence="2" id="KW-1185">Reference proteome</keyword>
<comment type="caution">
    <text evidence="1">The sequence shown here is derived from an EMBL/GenBank/DDBJ whole genome shotgun (WGS) entry which is preliminary data.</text>
</comment>
<name>X6L823_RETFI</name>
<dbReference type="AlphaFoldDB" id="X6L823"/>
<dbReference type="Proteomes" id="UP000023152">
    <property type="component" value="Unassembled WGS sequence"/>
</dbReference>
<evidence type="ECO:0000313" key="1">
    <source>
        <dbReference type="EMBL" id="ETN97538.1"/>
    </source>
</evidence>
<dbReference type="EMBL" id="ASPP01049368">
    <property type="protein sequence ID" value="ETN97538.1"/>
    <property type="molecule type" value="Genomic_DNA"/>
</dbReference>